<dbReference type="GO" id="GO:0016853">
    <property type="term" value="F:isomerase activity"/>
    <property type="evidence" value="ECO:0007669"/>
    <property type="project" value="InterPro"/>
</dbReference>
<dbReference type="GO" id="GO:1901135">
    <property type="term" value="P:carbohydrate derivative metabolic process"/>
    <property type="evidence" value="ECO:0007669"/>
    <property type="project" value="InterPro"/>
</dbReference>
<dbReference type="SMART" id="SM00116">
    <property type="entry name" value="CBS"/>
    <property type="match status" value="2"/>
</dbReference>
<dbReference type="SUPFAM" id="SSF53697">
    <property type="entry name" value="SIS domain"/>
    <property type="match status" value="1"/>
</dbReference>
<accession>A0A7R8WI87</accession>
<name>A0A7R8WI87_9CRUS</name>
<dbReference type="PANTHER" id="PTHR42745:SF1">
    <property type="entry name" value="ARABINOSE 5-PHOSPHATE ISOMERASE KDSD"/>
    <property type="match status" value="1"/>
</dbReference>
<keyword evidence="2" id="KW-0677">Repeat</keyword>
<dbReference type="InterPro" id="IPR004800">
    <property type="entry name" value="KdsD/KpsF-type"/>
</dbReference>
<dbReference type="Gene3D" id="3.40.50.10490">
    <property type="entry name" value="Glucose-6-phosphate isomerase like protein, domain 1"/>
    <property type="match status" value="1"/>
</dbReference>
<dbReference type="OrthoDB" id="8196178at2759"/>
<comment type="similarity">
    <text evidence="1 4">Belongs to the SIS family. GutQ/KpsF subfamily.</text>
</comment>
<evidence type="ECO:0000313" key="5">
    <source>
        <dbReference type="EMBL" id="CAD7232210.1"/>
    </source>
</evidence>
<organism evidence="5">
    <name type="scientific">Cyprideis torosa</name>
    <dbReference type="NCBI Taxonomy" id="163714"/>
    <lineage>
        <taxon>Eukaryota</taxon>
        <taxon>Metazoa</taxon>
        <taxon>Ecdysozoa</taxon>
        <taxon>Arthropoda</taxon>
        <taxon>Crustacea</taxon>
        <taxon>Oligostraca</taxon>
        <taxon>Ostracoda</taxon>
        <taxon>Podocopa</taxon>
        <taxon>Podocopida</taxon>
        <taxon>Cytherocopina</taxon>
        <taxon>Cytheroidea</taxon>
        <taxon>Cytherideidae</taxon>
        <taxon>Cyprideis</taxon>
    </lineage>
</organism>
<protein>
    <submittedName>
        <fullName evidence="5">Uncharacterized protein</fullName>
    </submittedName>
</protein>
<gene>
    <name evidence="5" type="ORF">CTOB1V02_LOCUS10048</name>
</gene>
<dbReference type="EMBL" id="OB664372">
    <property type="protein sequence ID" value="CAD7232210.1"/>
    <property type="molecule type" value="Genomic_DNA"/>
</dbReference>
<sequence>MTAMTKNKPDTNAAQDLASGVRTIKIEAEGLEALAKALDNDFSAAVEAIHTMKQDRRGRLIVAGIGKSGHIAKKIVATLASTGTPSHFVHPGEASHGDLGMVTEHDIVLMISNSGENPELSDLIQYTRRFGITLIGITSKQDSALAKHSDILLLMPKMPEACPNGLAPTTSTTMALALGDALAVALLERMKLTPEQFGVFHPGGKLGKRLMTVNEIMHKLENIPMINSEATMDQAILLLTSHNLGCVIVSDDGKKLKGVVTDGDLKRHMAADLLEKPVSEVMSANPKTIKGDDLAVQAVNIMTKTPGHYITSLVVTDEQDHLSGLIRLQDCLQIGIS</sequence>
<dbReference type="PIRSF" id="PIRSF004692">
    <property type="entry name" value="KdsD_KpsF"/>
    <property type="match status" value="1"/>
</dbReference>
<dbReference type="AlphaFoldDB" id="A0A7R8WI87"/>
<dbReference type="PANTHER" id="PTHR42745">
    <property type="match status" value="1"/>
</dbReference>
<dbReference type="CDD" id="cd05014">
    <property type="entry name" value="SIS_Kpsf"/>
    <property type="match status" value="1"/>
</dbReference>
<dbReference type="InterPro" id="IPR050986">
    <property type="entry name" value="GutQ/KpsF_isomerases"/>
</dbReference>
<dbReference type="Pfam" id="PF00571">
    <property type="entry name" value="CBS"/>
    <property type="match status" value="2"/>
</dbReference>
<keyword evidence="3" id="KW-0129">CBS domain</keyword>
<evidence type="ECO:0000256" key="3">
    <source>
        <dbReference type="ARBA" id="ARBA00023122"/>
    </source>
</evidence>
<dbReference type="Gene3D" id="3.10.580.10">
    <property type="entry name" value="CBS-domain"/>
    <property type="match status" value="1"/>
</dbReference>
<proteinExistence type="inferred from homology"/>
<evidence type="ECO:0000256" key="2">
    <source>
        <dbReference type="ARBA" id="ARBA00022737"/>
    </source>
</evidence>
<dbReference type="InterPro" id="IPR035474">
    <property type="entry name" value="SIS_Kpsf"/>
</dbReference>
<dbReference type="NCBIfam" id="TIGR00393">
    <property type="entry name" value="kpsF"/>
    <property type="match status" value="1"/>
</dbReference>
<dbReference type="InterPro" id="IPR000644">
    <property type="entry name" value="CBS_dom"/>
</dbReference>
<evidence type="ECO:0000256" key="1">
    <source>
        <dbReference type="ARBA" id="ARBA00008165"/>
    </source>
</evidence>
<evidence type="ECO:0000256" key="4">
    <source>
        <dbReference type="PIRNR" id="PIRNR004692"/>
    </source>
</evidence>
<dbReference type="PROSITE" id="PS51464">
    <property type="entry name" value="SIS"/>
    <property type="match status" value="1"/>
</dbReference>
<reference evidence="5" key="1">
    <citation type="submission" date="2020-11" db="EMBL/GenBank/DDBJ databases">
        <authorList>
            <person name="Tran Van P."/>
        </authorList>
    </citation>
    <scope>NUCLEOTIDE SEQUENCE</scope>
</reference>
<dbReference type="InterPro" id="IPR046342">
    <property type="entry name" value="CBS_dom_sf"/>
</dbReference>
<dbReference type="PROSITE" id="PS51371">
    <property type="entry name" value="CBS"/>
    <property type="match status" value="2"/>
</dbReference>
<dbReference type="Pfam" id="PF01380">
    <property type="entry name" value="SIS"/>
    <property type="match status" value="1"/>
</dbReference>
<dbReference type="SUPFAM" id="SSF54631">
    <property type="entry name" value="CBS-domain pair"/>
    <property type="match status" value="1"/>
</dbReference>
<dbReference type="CDD" id="cd04604">
    <property type="entry name" value="CBS_pair_SIS_assoc"/>
    <property type="match status" value="1"/>
</dbReference>
<dbReference type="FunFam" id="3.40.50.10490:FF:000011">
    <property type="entry name" value="Arabinose 5-phosphate isomerase"/>
    <property type="match status" value="1"/>
</dbReference>
<dbReference type="GO" id="GO:0005975">
    <property type="term" value="P:carbohydrate metabolic process"/>
    <property type="evidence" value="ECO:0007669"/>
    <property type="project" value="InterPro"/>
</dbReference>
<dbReference type="InterPro" id="IPR046348">
    <property type="entry name" value="SIS_dom_sf"/>
</dbReference>
<dbReference type="GO" id="GO:0097367">
    <property type="term" value="F:carbohydrate derivative binding"/>
    <property type="evidence" value="ECO:0007669"/>
    <property type="project" value="InterPro"/>
</dbReference>
<dbReference type="InterPro" id="IPR001347">
    <property type="entry name" value="SIS_dom"/>
</dbReference>